<protein>
    <submittedName>
        <fullName evidence="1">Uncharacterized protein</fullName>
    </submittedName>
</protein>
<proteinExistence type="predicted"/>
<dbReference type="SUPFAM" id="SSF52402">
    <property type="entry name" value="Adenine nucleotide alpha hydrolases-like"/>
    <property type="match status" value="1"/>
</dbReference>
<gene>
    <name evidence="1" type="ORF">GJQ55_04140</name>
</gene>
<dbReference type="RefSeq" id="WP_228346258.1">
    <property type="nucleotide sequence ID" value="NZ_CP046056.1"/>
</dbReference>
<dbReference type="InterPro" id="IPR014729">
    <property type="entry name" value="Rossmann-like_a/b/a_fold"/>
</dbReference>
<sequence length="422" mass="48535">MSLTSMEVSTFARHMICPERVRNKSSANLSSLGLQDYESYPYKHLSNHYSADSLPTTDTLIEKIKDTLKVVIESGKKPLLLLSDGKDSMSLAIAFQELGVSVTTLTFLRKDDLELREYIKISAEEMGHTPFFLDVNDILSTFDENYFVNASKHLTYPVMDQALLFFVFGIKKFFEDHSKRASEYVIIDGMGNDETFGHLPTAQQLKSFKLSKAKLWRLIPHSYGSFRWYIRSPFESHGGLSALSYFFPIPKAYDLNKYFSFFNASLLPLKFVDFRAFSRGQYNDRQCMMGKTMVAARAAGSDVYFPWATENLSHYVFNLPIVSKFCFESLTNKILLRDLLKEKINWEQKKRGVDLYFDINPVDFSNGVISKIIPAKFVLAIDKKLAPRAVKQRAYLELLNLIAYCKSRDWNENIMNEILYGN</sequence>
<evidence type="ECO:0000313" key="1">
    <source>
        <dbReference type="EMBL" id="QQD23721.1"/>
    </source>
</evidence>
<name>A0A9X7UX87_9GAMM</name>
<dbReference type="KEGG" id="vcw:GJQ55_04140"/>
<dbReference type="AlphaFoldDB" id="A0A9X7UX87"/>
<dbReference type="Proteomes" id="UP000596074">
    <property type="component" value="Chromosome"/>
</dbReference>
<evidence type="ECO:0000313" key="2">
    <source>
        <dbReference type="Proteomes" id="UP000596074"/>
    </source>
</evidence>
<accession>A0A9X7UX87</accession>
<dbReference type="EMBL" id="CP046056">
    <property type="protein sequence ID" value="QQD23721.1"/>
    <property type="molecule type" value="Genomic_DNA"/>
</dbReference>
<reference evidence="1 2" key="1">
    <citation type="submission" date="2019-11" db="EMBL/GenBank/DDBJ databases">
        <title>Venatorbacter sp. nov. a predator of Campylobacter and other Gram-negative bacteria.</title>
        <authorList>
            <person name="Saeedi A."/>
            <person name="Cummings N.J."/>
            <person name="Connerton I.F."/>
            <person name="Connerton P.L."/>
        </authorList>
    </citation>
    <scope>NUCLEOTIDE SEQUENCE [LARGE SCALE GENOMIC DNA]</scope>
    <source>
        <strain evidence="1">XL5</strain>
    </source>
</reference>
<dbReference type="Gene3D" id="3.40.50.620">
    <property type="entry name" value="HUPs"/>
    <property type="match status" value="1"/>
</dbReference>
<keyword evidence="2" id="KW-1185">Reference proteome</keyword>
<organism evidence="1 2">
    <name type="scientific">Venatoribacter cucullus</name>
    <dbReference type="NCBI Taxonomy" id="2661630"/>
    <lineage>
        <taxon>Bacteria</taxon>
        <taxon>Pseudomonadati</taxon>
        <taxon>Pseudomonadota</taxon>
        <taxon>Gammaproteobacteria</taxon>
        <taxon>Oceanospirillales</taxon>
        <taxon>Oceanospirillaceae</taxon>
        <taxon>Venatoribacter</taxon>
    </lineage>
</organism>